<evidence type="ECO:0000256" key="2">
    <source>
        <dbReference type="ARBA" id="ARBA00023002"/>
    </source>
</evidence>
<dbReference type="Proteomes" id="UP000280708">
    <property type="component" value="Chromosome"/>
</dbReference>
<name>A0A3G2V0B3_SPHYA</name>
<feature type="domain" description="Enoyl reductase (ER)" evidence="3">
    <location>
        <begin position="17"/>
        <end position="321"/>
    </location>
</feature>
<dbReference type="GO" id="GO:0070402">
    <property type="term" value="F:NADPH binding"/>
    <property type="evidence" value="ECO:0007669"/>
    <property type="project" value="TreeGrafter"/>
</dbReference>
<dbReference type="InterPro" id="IPR013154">
    <property type="entry name" value="ADH-like_N"/>
</dbReference>
<gene>
    <name evidence="4" type="ORF">EBF16_26120</name>
</gene>
<evidence type="ECO:0000256" key="1">
    <source>
        <dbReference type="ARBA" id="ARBA00022857"/>
    </source>
</evidence>
<reference evidence="4 5" key="1">
    <citation type="submission" date="2018-10" db="EMBL/GenBank/DDBJ databases">
        <title>Characterization and genome analysis of a novel bacterium Sphingobium yanoikuyae SJTF8 capable of degrading PAHs.</title>
        <authorList>
            <person name="Yin C."/>
            <person name="Xiong W."/>
            <person name="Liang R."/>
        </authorList>
    </citation>
    <scope>NUCLEOTIDE SEQUENCE [LARGE SCALE GENOMIC DNA]</scope>
    <source>
        <strain evidence="4 5">SJTF8</strain>
    </source>
</reference>
<dbReference type="InterPro" id="IPR036291">
    <property type="entry name" value="NAD(P)-bd_dom_sf"/>
</dbReference>
<sequence length="324" mass="33610">MEPEELMRAVTVTVNEGRQRLQLLEQAPPIPTADEVIVAVRAISLNNGEIRGAFAARAGHRPGWDFAGEVEKVPHGSGFQPGDRVVGLKFEGAWAEKVAVSTTFLSKIPDHVPFEAAAVLPVAGLTAAITLSKKALAKGDKILVTAATGGVGLIAVQLAAAQGADVTAFARDETDIPLLKRLGANAVVANPDEAAATGPYDLILEGVGGRLLGSALSWLAPRGVCVQFGDAGGDELTIFDSKAFRLGGGGAFGGTSLYGFFLIEELTRPGPACAGPLLADLANRLGFAALDPVIGRSGSWKDIDAVARALLSREFRGKAVLRID</sequence>
<dbReference type="InterPro" id="IPR013149">
    <property type="entry name" value="ADH-like_C"/>
</dbReference>
<dbReference type="SUPFAM" id="SSF50129">
    <property type="entry name" value="GroES-like"/>
    <property type="match status" value="1"/>
</dbReference>
<keyword evidence="2" id="KW-0560">Oxidoreductase</keyword>
<dbReference type="InterPro" id="IPR011032">
    <property type="entry name" value="GroES-like_sf"/>
</dbReference>
<dbReference type="SMART" id="SM00829">
    <property type="entry name" value="PKS_ER"/>
    <property type="match status" value="1"/>
</dbReference>
<dbReference type="SUPFAM" id="SSF51735">
    <property type="entry name" value="NAD(P)-binding Rossmann-fold domains"/>
    <property type="match status" value="1"/>
</dbReference>
<dbReference type="InterPro" id="IPR020843">
    <property type="entry name" value="ER"/>
</dbReference>
<evidence type="ECO:0000313" key="4">
    <source>
        <dbReference type="EMBL" id="AYO80038.1"/>
    </source>
</evidence>
<evidence type="ECO:0000313" key="5">
    <source>
        <dbReference type="Proteomes" id="UP000280708"/>
    </source>
</evidence>
<accession>A0A3G2V0B3</accession>
<dbReference type="GO" id="GO:0016651">
    <property type="term" value="F:oxidoreductase activity, acting on NAD(P)H"/>
    <property type="evidence" value="ECO:0007669"/>
    <property type="project" value="TreeGrafter"/>
</dbReference>
<dbReference type="PANTHER" id="PTHR48106">
    <property type="entry name" value="QUINONE OXIDOREDUCTASE PIG3-RELATED"/>
    <property type="match status" value="1"/>
</dbReference>
<dbReference type="Gene3D" id="3.40.50.720">
    <property type="entry name" value="NAD(P)-binding Rossmann-like Domain"/>
    <property type="match status" value="1"/>
</dbReference>
<dbReference type="AlphaFoldDB" id="A0A3G2V0B3"/>
<proteinExistence type="predicted"/>
<dbReference type="Pfam" id="PF08240">
    <property type="entry name" value="ADH_N"/>
    <property type="match status" value="1"/>
</dbReference>
<dbReference type="EMBL" id="CP033230">
    <property type="protein sequence ID" value="AYO80038.1"/>
    <property type="molecule type" value="Genomic_DNA"/>
</dbReference>
<evidence type="ECO:0000259" key="3">
    <source>
        <dbReference type="SMART" id="SM00829"/>
    </source>
</evidence>
<dbReference type="Gene3D" id="3.90.180.10">
    <property type="entry name" value="Medium-chain alcohol dehydrogenases, catalytic domain"/>
    <property type="match status" value="1"/>
</dbReference>
<keyword evidence="1" id="KW-0521">NADP</keyword>
<organism evidence="4 5">
    <name type="scientific">Sphingobium yanoikuyae</name>
    <name type="common">Sphingomonas yanoikuyae</name>
    <dbReference type="NCBI Taxonomy" id="13690"/>
    <lineage>
        <taxon>Bacteria</taxon>
        <taxon>Pseudomonadati</taxon>
        <taxon>Pseudomonadota</taxon>
        <taxon>Alphaproteobacteria</taxon>
        <taxon>Sphingomonadales</taxon>
        <taxon>Sphingomonadaceae</taxon>
        <taxon>Sphingobium</taxon>
    </lineage>
</organism>
<protein>
    <submittedName>
        <fullName evidence="4">Alcohol dehydrogenase</fullName>
    </submittedName>
</protein>
<dbReference type="Pfam" id="PF00107">
    <property type="entry name" value="ADH_zinc_N"/>
    <property type="match status" value="1"/>
</dbReference>